<evidence type="ECO:0000313" key="2">
    <source>
        <dbReference type="Proteomes" id="UP000235828"/>
    </source>
</evidence>
<dbReference type="EMBL" id="LT960611">
    <property type="protein sequence ID" value="SON48381.1"/>
    <property type="molecule type" value="Genomic_DNA"/>
</dbReference>
<sequence>MKTACAIGSDKIWNASLDFQLENVVLFTEEPKLENKMRRSSLEWRVVNVLQ</sequence>
<dbReference type="Proteomes" id="UP000235828">
    <property type="component" value="Chromosome A"/>
</dbReference>
<keyword evidence="2" id="KW-1185">Reference proteome</keyword>
<name>A0A2N8Z8Z7_9VIBR</name>
<accession>A0A2N8Z8Z7</accession>
<protein>
    <submittedName>
        <fullName evidence="1">Uncharacterized protein</fullName>
    </submittedName>
</protein>
<proteinExistence type="predicted"/>
<reference evidence="1 2" key="1">
    <citation type="submission" date="2017-10" db="EMBL/GenBank/DDBJ databases">
        <authorList>
            <person name="Banno H."/>
            <person name="Chua N.-H."/>
        </authorList>
    </citation>
    <scope>NUCLEOTIDE SEQUENCE [LARGE SCALE GENOMIC DNA]</scope>
    <source>
        <strain evidence="1">Vibrio tapetis CECT4600</strain>
    </source>
</reference>
<organism evidence="1 2">
    <name type="scientific">Vibrio tapetis subsp. tapetis</name>
    <dbReference type="NCBI Taxonomy" id="1671868"/>
    <lineage>
        <taxon>Bacteria</taxon>
        <taxon>Pseudomonadati</taxon>
        <taxon>Pseudomonadota</taxon>
        <taxon>Gammaproteobacteria</taxon>
        <taxon>Vibrionales</taxon>
        <taxon>Vibrionaceae</taxon>
        <taxon>Vibrio</taxon>
    </lineage>
</organism>
<evidence type="ECO:0000313" key="1">
    <source>
        <dbReference type="EMBL" id="SON48381.1"/>
    </source>
</evidence>
<dbReference type="AlphaFoldDB" id="A0A2N8Z8Z7"/>
<gene>
    <name evidence="1" type="ORF">VTAP4600_A0402</name>
</gene>
<dbReference type="KEGG" id="vta:A0402"/>